<organism evidence="1 2">
    <name type="scientific">Diploscapter pachys</name>
    <dbReference type="NCBI Taxonomy" id="2018661"/>
    <lineage>
        <taxon>Eukaryota</taxon>
        <taxon>Metazoa</taxon>
        <taxon>Ecdysozoa</taxon>
        <taxon>Nematoda</taxon>
        <taxon>Chromadorea</taxon>
        <taxon>Rhabditida</taxon>
        <taxon>Rhabditina</taxon>
        <taxon>Rhabditomorpha</taxon>
        <taxon>Rhabditoidea</taxon>
        <taxon>Rhabditidae</taxon>
        <taxon>Diploscapter</taxon>
    </lineage>
</organism>
<evidence type="ECO:0000313" key="1">
    <source>
        <dbReference type="EMBL" id="PAV76413.1"/>
    </source>
</evidence>
<gene>
    <name evidence="1" type="ORF">WR25_11589</name>
</gene>
<comment type="caution">
    <text evidence="1">The sequence shown here is derived from an EMBL/GenBank/DDBJ whole genome shotgun (WGS) entry which is preliminary data.</text>
</comment>
<evidence type="ECO:0000313" key="2">
    <source>
        <dbReference type="Proteomes" id="UP000218231"/>
    </source>
</evidence>
<name>A0A2A2KRI7_9BILA</name>
<dbReference type="AlphaFoldDB" id="A0A2A2KRI7"/>
<accession>A0A2A2KRI7</accession>
<dbReference type="EMBL" id="LIAE01007883">
    <property type="protein sequence ID" value="PAV76413.1"/>
    <property type="molecule type" value="Genomic_DNA"/>
</dbReference>
<keyword evidence="2" id="KW-1185">Reference proteome</keyword>
<proteinExistence type="predicted"/>
<sequence length="152" mass="16790">MKIANSLSTVTNTDGASDRPKWPGGGLELLLLLCCCTEKQTDCATSLLSPLSISRLPVLFPAAPERTTDLSLCSRLPRPCILPLGLGLCLSSLHSMQIFMFVADSQGRERTKALKQKVRVLQMKDSLTQWLKEDAANQATIKGFRCRNRNRN</sequence>
<dbReference type="Proteomes" id="UP000218231">
    <property type="component" value="Unassembled WGS sequence"/>
</dbReference>
<protein>
    <submittedName>
        <fullName evidence="1">Uncharacterized protein</fullName>
    </submittedName>
</protein>
<reference evidence="1 2" key="1">
    <citation type="journal article" date="2017" name="Curr. Biol.">
        <title>Genome architecture and evolution of a unichromosomal asexual nematode.</title>
        <authorList>
            <person name="Fradin H."/>
            <person name="Zegar C."/>
            <person name="Gutwein M."/>
            <person name="Lucas J."/>
            <person name="Kovtun M."/>
            <person name="Corcoran D."/>
            <person name="Baugh L.R."/>
            <person name="Kiontke K."/>
            <person name="Gunsalus K."/>
            <person name="Fitch D.H."/>
            <person name="Piano F."/>
        </authorList>
    </citation>
    <scope>NUCLEOTIDE SEQUENCE [LARGE SCALE GENOMIC DNA]</scope>
    <source>
        <strain evidence="1">PF1309</strain>
    </source>
</reference>